<name>A0ABR3EPZ2_9AGAR</name>
<keyword evidence="2" id="KW-1185">Reference proteome</keyword>
<gene>
    <name evidence="1" type="ORF">V5O48_017073</name>
</gene>
<accession>A0ABR3EPZ2</accession>
<protein>
    <submittedName>
        <fullName evidence="1">Uncharacterized protein</fullName>
    </submittedName>
</protein>
<organism evidence="1 2">
    <name type="scientific">Marasmius crinis-equi</name>
    <dbReference type="NCBI Taxonomy" id="585013"/>
    <lineage>
        <taxon>Eukaryota</taxon>
        <taxon>Fungi</taxon>
        <taxon>Dikarya</taxon>
        <taxon>Basidiomycota</taxon>
        <taxon>Agaricomycotina</taxon>
        <taxon>Agaricomycetes</taxon>
        <taxon>Agaricomycetidae</taxon>
        <taxon>Agaricales</taxon>
        <taxon>Marasmiineae</taxon>
        <taxon>Marasmiaceae</taxon>
        <taxon>Marasmius</taxon>
    </lineage>
</organism>
<dbReference type="EMBL" id="JBAHYK010002494">
    <property type="protein sequence ID" value="KAL0564959.1"/>
    <property type="molecule type" value="Genomic_DNA"/>
</dbReference>
<proteinExistence type="predicted"/>
<dbReference type="Proteomes" id="UP001465976">
    <property type="component" value="Unassembled WGS sequence"/>
</dbReference>
<sequence length="118" mass="13827">MSRMAQIRRWLHYHSKNDLTEAHVLFLNQLAAQPLSDLPKCQSSAYNLWYKSKNGFLEDAIEQAFQFQKAEFEKRREAAGGTLFGKDGKVLRGPPWLPIRQEIVKRHFDQLPKQEQND</sequence>
<evidence type="ECO:0000313" key="1">
    <source>
        <dbReference type="EMBL" id="KAL0564959.1"/>
    </source>
</evidence>
<evidence type="ECO:0000313" key="2">
    <source>
        <dbReference type="Proteomes" id="UP001465976"/>
    </source>
</evidence>
<comment type="caution">
    <text evidence="1">The sequence shown here is derived from an EMBL/GenBank/DDBJ whole genome shotgun (WGS) entry which is preliminary data.</text>
</comment>
<reference evidence="1 2" key="1">
    <citation type="submission" date="2024-02" db="EMBL/GenBank/DDBJ databases">
        <title>A draft genome for the cacao thread blight pathogen Marasmius crinis-equi.</title>
        <authorList>
            <person name="Cohen S.P."/>
            <person name="Baruah I.K."/>
            <person name="Amoako-Attah I."/>
            <person name="Bukari Y."/>
            <person name="Meinhardt L.W."/>
            <person name="Bailey B.A."/>
        </authorList>
    </citation>
    <scope>NUCLEOTIDE SEQUENCE [LARGE SCALE GENOMIC DNA]</scope>
    <source>
        <strain evidence="1 2">GH-76</strain>
    </source>
</reference>